<sequence length="190" mass="21372">MADNPFVHLAALRELPGKPPQLEAALESCALDLKSPGEEVAFFGENGHGKSTLLNYNTVMTLDEEEVYRETIGTSVMQKCLPLEAEELEEVHTSSLYEQDEENKGWLLPQIRHQDFLPPPQTDVNDLRKNLKQAREGKTNIKYGLLQTGNPTGSTTADLFYLHYALSSMLSRCSMMSKLSSHWFSISRLL</sequence>
<accession>A0A7S4JPT7</accession>
<dbReference type="AlphaFoldDB" id="A0A7S4JPT7"/>
<evidence type="ECO:0008006" key="2">
    <source>
        <dbReference type="Google" id="ProtNLM"/>
    </source>
</evidence>
<gene>
    <name evidence="1" type="ORF">NAES01612_LOCUS1559</name>
</gene>
<organism evidence="1">
    <name type="scientific">Paramoeba aestuarina</name>
    <dbReference type="NCBI Taxonomy" id="180227"/>
    <lineage>
        <taxon>Eukaryota</taxon>
        <taxon>Amoebozoa</taxon>
        <taxon>Discosea</taxon>
        <taxon>Flabellinia</taxon>
        <taxon>Dactylopodida</taxon>
        <taxon>Paramoebidae</taxon>
        <taxon>Paramoeba</taxon>
    </lineage>
</organism>
<proteinExistence type="predicted"/>
<evidence type="ECO:0000313" key="1">
    <source>
        <dbReference type="EMBL" id="CAE2270151.1"/>
    </source>
</evidence>
<reference evidence="1" key="1">
    <citation type="submission" date="2021-01" db="EMBL/GenBank/DDBJ databases">
        <authorList>
            <person name="Corre E."/>
            <person name="Pelletier E."/>
            <person name="Niang G."/>
            <person name="Scheremetjew M."/>
            <person name="Finn R."/>
            <person name="Kale V."/>
            <person name="Holt S."/>
            <person name="Cochrane G."/>
            <person name="Meng A."/>
            <person name="Brown T."/>
            <person name="Cohen L."/>
        </authorList>
    </citation>
    <scope>NUCLEOTIDE SEQUENCE</scope>
    <source>
        <strain evidence="1">SoJaBio B1-5/56/2</strain>
    </source>
</reference>
<protein>
    <recommendedName>
        <fullName evidence="2">ABC transporter domain-containing protein</fullName>
    </recommendedName>
</protein>
<name>A0A7S4JPT7_9EUKA</name>
<dbReference type="EMBL" id="HBKR01002390">
    <property type="protein sequence ID" value="CAE2270151.1"/>
    <property type="molecule type" value="Transcribed_RNA"/>
</dbReference>